<dbReference type="Proteomes" id="UP000183015">
    <property type="component" value="Unassembled WGS sequence"/>
</dbReference>
<feature type="transmembrane region" description="Helical" evidence="6">
    <location>
        <begin position="25"/>
        <end position="44"/>
    </location>
</feature>
<gene>
    <name evidence="8" type="ORF">SAMN05414137_13014</name>
</gene>
<evidence type="ECO:0000256" key="1">
    <source>
        <dbReference type="ARBA" id="ARBA00004141"/>
    </source>
</evidence>
<evidence type="ECO:0000256" key="2">
    <source>
        <dbReference type="ARBA" id="ARBA00009399"/>
    </source>
</evidence>
<comment type="subcellular location">
    <subcellularLocation>
        <location evidence="1">Membrane</location>
        <topology evidence="1">Multi-pass membrane protein</topology>
    </subcellularLocation>
</comment>
<keyword evidence="3 6" id="KW-0812">Transmembrane</keyword>
<organism evidence="8 9">
    <name type="scientific">Streptacidiphilus jiangxiensis</name>
    <dbReference type="NCBI Taxonomy" id="235985"/>
    <lineage>
        <taxon>Bacteria</taxon>
        <taxon>Bacillati</taxon>
        <taxon>Actinomycetota</taxon>
        <taxon>Actinomycetes</taxon>
        <taxon>Kitasatosporales</taxon>
        <taxon>Streptomycetaceae</taxon>
        <taxon>Streptacidiphilus</taxon>
    </lineage>
</organism>
<keyword evidence="9" id="KW-1185">Reference proteome</keyword>
<evidence type="ECO:0000256" key="4">
    <source>
        <dbReference type="ARBA" id="ARBA00022989"/>
    </source>
</evidence>
<dbReference type="Pfam" id="PF04138">
    <property type="entry name" value="GtrA_DPMS_TM"/>
    <property type="match status" value="1"/>
</dbReference>
<feature type="transmembrane region" description="Helical" evidence="6">
    <location>
        <begin position="85"/>
        <end position="110"/>
    </location>
</feature>
<dbReference type="InterPro" id="IPR007267">
    <property type="entry name" value="GtrA_DPMS_TM"/>
</dbReference>
<feature type="transmembrane region" description="Helical" evidence="6">
    <location>
        <begin position="116"/>
        <end position="136"/>
    </location>
</feature>
<evidence type="ECO:0000313" key="9">
    <source>
        <dbReference type="Proteomes" id="UP000183015"/>
    </source>
</evidence>
<dbReference type="PANTHER" id="PTHR38459:SF1">
    <property type="entry name" value="PROPHAGE BACTOPRENOL-LINKED GLUCOSE TRANSLOCASE HOMOLOG"/>
    <property type="match status" value="1"/>
</dbReference>
<dbReference type="PANTHER" id="PTHR38459">
    <property type="entry name" value="PROPHAGE BACTOPRENOL-LINKED GLUCOSE TRANSLOCASE HOMOLOG"/>
    <property type="match status" value="1"/>
</dbReference>
<dbReference type="GO" id="GO:0000271">
    <property type="term" value="P:polysaccharide biosynthetic process"/>
    <property type="evidence" value="ECO:0007669"/>
    <property type="project" value="InterPro"/>
</dbReference>
<dbReference type="RefSeq" id="WP_042456681.1">
    <property type="nucleotide sequence ID" value="NZ_BBPN01000043.1"/>
</dbReference>
<name>A0A1H7YPQ3_STRJI</name>
<comment type="similarity">
    <text evidence="2">Belongs to the GtrA family.</text>
</comment>
<evidence type="ECO:0000259" key="7">
    <source>
        <dbReference type="Pfam" id="PF04138"/>
    </source>
</evidence>
<proteinExistence type="inferred from homology"/>
<dbReference type="STRING" id="235985.SAMN05414137_13014"/>
<dbReference type="eggNOG" id="COG2246">
    <property type="taxonomic scope" value="Bacteria"/>
</dbReference>
<accession>A0A1H7YPQ3</accession>
<feature type="transmembrane region" description="Helical" evidence="6">
    <location>
        <begin position="50"/>
        <end position="73"/>
    </location>
</feature>
<dbReference type="InterPro" id="IPR036259">
    <property type="entry name" value="MFS_trans_sf"/>
</dbReference>
<dbReference type="AlphaFoldDB" id="A0A1H7YPQ3"/>
<evidence type="ECO:0000256" key="5">
    <source>
        <dbReference type="ARBA" id="ARBA00023136"/>
    </source>
</evidence>
<feature type="domain" description="GtrA/DPMS transmembrane" evidence="7">
    <location>
        <begin position="24"/>
        <end position="142"/>
    </location>
</feature>
<reference evidence="9" key="1">
    <citation type="submission" date="2016-10" db="EMBL/GenBank/DDBJ databases">
        <authorList>
            <person name="Varghese N."/>
        </authorList>
    </citation>
    <scope>NUCLEOTIDE SEQUENCE [LARGE SCALE GENOMIC DNA]</scope>
    <source>
        <strain evidence="9">DSM 45096 / BCRC 16803 / CGMCC 4.1857 / CIP 109030 / JCM 12277 / KCTC 19219 / NBRC 100920 / 33214</strain>
    </source>
</reference>
<sequence length="173" mass="19127">MTASPLTGGRTPSALRRLLNEVAKFGIVGISGVVIQLVAFGILLDFMQTVRANIVATLIAIATNYVGYRYWVYRDADKKTRSREISLFLVFSAIGLVVQNGVLYVLTYGLGFHTKLESLVCSVIGIGVATIFRFWAYRTWVFRVVPQAEEALDAAEQILAAEQVKRSNSHIAR</sequence>
<evidence type="ECO:0000313" key="8">
    <source>
        <dbReference type="EMBL" id="SEM48226.1"/>
    </source>
</evidence>
<dbReference type="EMBL" id="FOAZ01000030">
    <property type="protein sequence ID" value="SEM48226.1"/>
    <property type="molecule type" value="Genomic_DNA"/>
</dbReference>
<evidence type="ECO:0000256" key="3">
    <source>
        <dbReference type="ARBA" id="ARBA00022692"/>
    </source>
</evidence>
<dbReference type="InterPro" id="IPR051401">
    <property type="entry name" value="GtrA_CellWall_Glycosyl"/>
</dbReference>
<dbReference type="SUPFAM" id="SSF103473">
    <property type="entry name" value="MFS general substrate transporter"/>
    <property type="match status" value="1"/>
</dbReference>
<protein>
    <submittedName>
        <fullName evidence="8">Putative flippase GtrA (Transmembrane translocase of bactoprenol-linked glucose)</fullName>
    </submittedName>
</protein>
<evidence type="ECO:0000256" key="6">
    <source>
        <dbReference type="SAM" id="Phobius"/>
    </source>
</evidence>
<keyword evidence="4 6" id="KW-1133">Transmembrane helix</keyword>
<dbReference type="OrthoDB" id="9807815at2"/>
<keyword evidence="5 6" id="KW-0472">Membrane</keyword>
<dbReference type="GO" id="GO:0005886">
    <property type="term" value="C:plasma membrane"/>
    <property type="evidence" value="ECO:0007669"/>
    <property type="project" value="TreeGrafter"/>
</dbReference>